<evidence type="ECO:0000259" key="4">
    <source>
        <dbReference type="PROSITE" id="PS51272"/>
    </source>
</evidence>
<dbReference type="PROSITE" id="PS50853">
    <property type="entry name" value="FN3"/>
    <property type="match status" value="1"/>
</dbReference>
<feature type="domain" description="SLH" evidence="4">
    <location>
        <begin position="894"/>
        <end position="944"/>
    </location>
</feature>
<dbReference type="Gene3D" id="2.60.40.1220">
    <property type="match status" value="3"/>
</dbReference>
<evidence type="ECO:0000313" key="6">
    <source>
        <dbReference type="Proteomes" id="UP000230956"/>
    </source>
</evidence>
<protein>
    <submittedName>
        <fullName evidence="5">Uncharacterized protein</fullName>
    </submittedName>
</protein>
<feature type="domain" description="SLH" evidence="4">
    <location>
        <begin position="769"/>
        <end position="829"/>
    </location>
</feature>
<dbReference type="InterPro" id="IPR015943">
    <property type="entry name" value="WD40/YVTN_repeat-like_dom_sf"/>
</dbReference>
<reference evidence="6" key="1">
    <citation type="submission" date="2017-09" db="EMBL/GenBank/DDBJ databases">
        <title>Depth-based differentiation of microbial function through sediment-hosted aquifers and enrichment of novel symbionts in the deep terrestrial subsurface.</title>
        <authorList>
            <person name="Probst A.J."/>
            <person name="Ladd B."/>
            <person name="Jarett J.K."/>
            <person name="Geller-Mcgrath D.E."/>
            <person name="Sieber C.M.K."/>
            <person name="Emerson J.B."/>
            <person name="Anantharaman K."/>
            <person name="Thomas B.C."/>
            <person name="Malmstrom R."/>
            <person name="Stieglmeier M."/>
            <person name="Klingl A."/>
            <person name="Woyke T."/>
            <person name="Ryan C.M."/>
            <person name="Banfield J.F."/>
        </authorList>
    </citation>
    <scope>NUCLEOTIDE SEQUENCE [LARGE SCALE GENOMIC DNA]</scope>
</reference>
<evidence type="ECO:0000256" key="1">
    <source>
        <dbReference type="ARBA" id="ARBA00022729"/>
    </source>
</evidence>
<accession>A0A2M7T864</accession>
<dbReference type="EMBL" id="PFNG01000126">
    <property type="protein sequence ID" value="PIZ39242.1"/>
    <property type="molecule type" value="Genomic_DNA"/>
</dbReference>
<dbReference type="InterPro" id="IPR051465">
    <property type="entry name" value="Cell_Envelope_Struct_Comp"/>
</dbReference>
<evidence type="ECO:0000256" key="2">
    <source>
        <dbReference type="ARBA" id="ARBA00023295"/>
    </source>
</evidence>
<dbReference type="CDD" id="cd00063">
    <property type="entry name" value="FN3"/>
    <property type="match status" value="1"/>
</dbReference>
<evidence type="ECO:0000313" key="5">
    <source>
        <dbReference type="EMBL" id="PIZ39242.1"/>
    </source>
</evidence>
<dbReference type="PANTHER" id="PTHR43308">
    <property type="entry name" value="OUTER MEMBRANE PROTEIN ALPHA-RELATED"/>
    <property type="match status" value="1"/>
</dbReference>
<dbReference type="InterPro" id="IPR001119">
    <property type="entry name" value="SLH_dom"/>
</dbReference>
<dbReference type="RefSeq" id="WP_286678989.1">
    <property type="nucleotide sequence ID" value="NZ_MNXI01000119.1"/>
</dbReference>
<dbReference type="Pfam" id="PF00395">
    <property type="entry name" value="SLH"/>
    <property type="match status" value="3"/>
</dbReference>
<dbReference type="InterPro" id="IPR036116">
    <property type="entry name" value="FN3_sf"/>
</dbReference>
<dbReference type="SUPFAM" id="SSF49265">
    <property type="entry name" value="Fibronectin type III"/>
    <property type="match status" value="1"/>
</dbReference>
<dbReference type="Proteomes" id="UP000230956">
    <property type="component" value="Unassembled WGS sequence"/>
</dbReference>
<evidence type="ECO:0000259" key="3">
    <source>
        <dbReference type="PROSITE" id="PS50853"/>
    </source>
</evidence>
<dbReference type="Pfam" id="PF13205">
    <property type="entry name" value="Big_5"/>
    <property type="match status" value="3"/>
</dbReference>
<comment type="caution">
    <text evidence="5">The sequence shown here is derived from an EMBL/GenBank/DDBJ whole genome shotgun (WGS) entry which is preliminary data.</text>
</comment>
<feature type="domain" description="Fibronectin type-III" evidence="3">
    <location>
        <begin position="671"/>
        <end position="766"/>
    </location>
</feature>
<sequence>MSIVEAEPITRKPAIHCIIKTAIVLAALLWLLLASLPVANAGVNEWIGNGPSGAIVNALVVSPGYTTDKTLFAGTNGSGVYKSTDGGQSWSSSGLSGSYILSLAISPNYATDHIVYAGTYGGIYKSTDGGQSWSVSGLTGNDVSSIAVSPGYTADHTLFAGTYGHGVYKSTDEGQSWNASGLSSAYVSVIALSPDFGSDAVVFAGTSDGTGVYKSTNGGSNWTQINSGLSNPYIKSVAVSPAYTTDHTVFTDGFKSTDSGQNWTPIGPVGIDIFSIATSPAYASDHTVFAGSYSHGVYKSTDSGQNWAQVGSDLASADIPSLAVSSNFAQDSIVFAGTWGSGVYGCPTLVDAVAPIVTITDPVNSAAAVPKEKTISVTFSENVQAGIAYNIITVRDANNASISLNKSISGRVLTLDPVSDFAYGGSYTVIIPAGAVKDTANNSFAAQYTFGFTVLDNTVPAVTATDPLNSATGVARDSMITVTFSKNIQGGTAYESITVKDSKNTALPFTKSINGNVLTLDPTTDTASGTMYTVTIPAGAVKDFSNNPLAAQYTFSFTSLADLVPPTVSSTGPINNATGIAKEASMTITFSETIQAGTAYNSITVKDAKNAVVGLAKSISDKVLTLDPTADLAYSSVYTVTMPTAAVKDMANNNLVAQYTFSFSTQDDTVPPAVPQGLKSTSTTDTAQLSWSANKETNLAGYNVYRKIKGGLTPTKLNSTTLTATQYQDKTAEAAKTYVYYVTAADKLGNESKGSTEVEVTLTGSKAPGTSGFSDVPADAWYKESVSKLAGAGIAGGYPGGLFKPNKAVSRAEFSKMICLAMGWKLETASASSFKDVPTDDWAHAYIETAKTYGVIAGYEDGGFKPGKNITRAEIAKIVARTLNLSSGSSTLKDIKSSWAKDYIGACAKTGIISGYADNTFKPNNSATRAEAAKMMVGILNNKN</sequence>
<dbReference type="InterPro" id="IPR013783">
    <property type="entry name" value="Ig-like_fold"/>
</dbReference>
<dbReference type="InterPro" id="IPR014755">
    <property type="entry name" value="Cu-Rt/internalin_Ig-like"/>
</dbReference>
<dbReference type="PROSITE" id="PS51272">
    <property type="entry name" value="SLH"/>
    <property type="match status" value="3"/>
</dbReference>
<dbReference type="GO" id="GO:0005975">
    <property type="term" value="P:carbohydrate metabolic process"/>
    <property type="evidence" value="ECO:0007669"/>
    <property type="project" value="UniProtKB-ARBA"/>
</dbReference>
<dbReference type="Gene3D" id="2.60.40.10">
    <property type="entry name" value="Immunoglobulins"/>
    <property type="match status" value="1"/>
</dbReference>
<keyword evidence="2" id="KW-0326">Glycosidase</keyword>
<dbReference type="GO" id="GO:0016798">
    <property type="term" value="F:hydrolase activity, acting on glycosyl bonds"/>
    <property type="evidence" value="ECO:0007669"/>
    <property type="project" value="UniProtKB-KW"/>
</dbReference>
<dbReference type="SUPFAM" id="SSF110296">
    <property type="entry name" value="Oligoxyloglucan reducing end-specific cellobiohydrolase"/>
    <property type="match status" value="1"/>
</dbReference>
<name>A0A2M7T864_9ACTN</name>
<dbReference type="PANTHER" id="PTHR43308:SF5">
    <property type="entry name" value="S-LAYER PROTEIN _ PEPTIDOGLYCAN ENDO-BETA-N-ACETYLGLUCOSAMINIDASE"/>
    <property type="match status" value="1"/>
</dbReference>
<dbReference type="Gene3D" id="2.130.10.10">
    <property type="entry name" value="YVTN repeat-like/Quinoprotein amine dehydrogenase"/>
    <property type="match status" value="3"/>
</dbReference>
<dbReference type="InterPro" id="IPR003961">
    <property type="entry name" value="FN3_dom"/>
</dbReference>
<dbReference type="AlphaFoldDB" id="A0A2M7T864"/>
<keyword evidence="1" id="KW-0732">Signal</keyword>
<proteinExistence type="predicted"/>
<dbReference type="CDD" id="cd15482">
    <property type="entry name" value="Sialidase_non-viral"/>
    <property type="match status" value="1"/>
</dbReference>
<dbReference type="InterPro" id="IPR032812">
    <property type="entry name" value="SbsA_Ig"/>
</dbReference>
<organism evidence="5 6">
    <name type="scientific">Candidatus Aquicultor secundus</name>
    <dbReference type="NCBI Taxonomy" id="1973895"/>
    <lineage>
        <taxon>Bacteria</taxon>
        <taxon>Bacillati</taxon>
        <taxon>Actinomycetota</taxon>
        <taxon>Candidatus Aquicultoria</taxon>
        <taxon>Candidatus Aquicultorales</taxon>
        <taxon>Candidatus Aquicultoraceae</taxon>
        <taxon>Candidatus Aquicultor</taxon>
    </lineage>
</organism>
<feature type="domain" description="SLH" evidence="4">
    <location>
        <begin position="830"/>
        <end position="893"/>
    </location>
</feature>
<keyword evidence="2" id="KW-0378">Hydrolase</keyword>
<gene>
    <name evidence="5" type="ORF">COY37_05250</name>
</gene>